<gene>
    <name evidence="2" type="ORF">SAMN04488044_0704</name>
</gene>
<dbReference type="STRING" id="870908.SAMN04488044_0704"/>
<proteinExistence type="predicted"/>
<dbReference type="Proteomes" id="UP000184211">
    <property type="component" value="Unassembled WGS sequence"/>
</dbReference>
<protein>
    <submittedName>
        <fullName evidence="2">Uncharacterized protein</fullName>
    </submittedName>
</protein>
<dbReference type="AlphaFoldDB" id="A0A1M5JL79"/>
<accession>A0A1M5JL79</accession>
<sequence>MPVTSKTFTYEVEGLSYSVNVYEGDDGGFYADITVEEGAMDVNAVYFGDDNYSGDSEMLNGPLNMNGARGEDGDVQWDNAQMLSKPGLGRAGTDKETYVSEGDTLTIELDIDSLDEIDVFGIRATSTTTPEGSIKGVSEEPEEEEEEDDLLLDKVAFGYTMNETGGVSDGLIVSANELPEDVDPTFENYLTYFEEHPYGDVDRIESVIFYETNEDGYPEEIFRIDAPEDGFEDTDDILAAYDEAIEDGALDEVDDALSLMAALSLDESEDDLPEEPIDDEVEDDLLLI</sequence>
<evidence type="ECO:0000313" key="3">
    <source>
        <dbReference type="Proteomes" id="UP000184211"/>
    </source>
</evidence>
<reference evidence="3" key="1">
    <citation type="submission" date="2016-11" db="EMBL/GenBank/DDBJ databases">
        <authorList>
            <person name="Varghese N."/>
            <person name="Submissions S."/>
        </authorList>
    </citation>
    <scope>NUCLEOTIDE SEQUENCE [LARGE SCALE GENOMIC DNA]</scope>
    <source>
        <strain evidence="3">DSM 28223</strain>
    </source>
</reference>
<dbReference type="OrthoDB" id="7841616at2"/>
<evidence type="ECO:0000313" key="2">
    <source>
        <dbReference type="EMBL" id="SHG41322.1"/>
    </source>
</evidence>
<dbReference type="EMBL" id="FQWM01000001">
    <property type="protein sequence ID" value="SHG41322.1"/>
    <property type="molecule type" value="Genomic_DNA"/>
</dbReference>
<dbReference type="RefSeq" id="WP_072791685.1">
    <property type="nucleotide sequence ID" value="NZ_FQWM01000001.1"/>
</dbReference>
<keyword evidence="3" id="KW-1185">Reference proteome</keyword>
<feature type="region of interest" description="Disordered" evidence="1">
    <location>
        <begin position="128"/>
        <end position="147"/>
    </location>
</feature>
<name>A0A1M5JL79_9RHOB</name>
<evidence type="ECO:0000256" key="1">
    <source>
        <dbReference type="SAM" id="MobiDB-lite"/>
    </source>
</evidence>
<organism evidence="2 3">
    <name type="scientific">Cognatishimia maritima</name>
    <dbReference type="NCBI Taxonomy" id="870908"/>
    <lineage>
        <taxon>Bacteria</taxon>
        <taxon>Pseudomonadati</taxon>
        <taxon>Pseudomonadota</taxon>
        <taxon>Alphaproteobacteria</taxon>
        <taxon>Rhodobacterales</taxon>
        <taxon>Paracoccaceae</taxon>
        <taxon>Cognatishimia</taxon>
    </lineage>
</organism>